<comment type="caution">
    <text evidence="1">The sequence shown here is derived from an EMBL/GenBank/DDBJ whole genome shotgun (WGS) entry which is preliminary data.</text>
</comment>
<dbReference type="EMBL" id="RRYP01005557">
    <property type="protein sequence ID" value="TNV81934.1"/>
    <property type="molecule type" value="Genomic_DNA"/>
</dbReference>
<sequence>MFKLINQGSLVAILIVNDSQSTPSVTNVFDVFSQAYVTPSVPVNYQTRFDHQLSSVFNSSRGSCTPLKKLTKLSFETSTWLLMNPFRVSTSQKSMFMSFEQKSETDVLLTLNTQKMPSPFAPRKQLDEGSYTRYLKGVFLVSWYLP</sequence>
<accession>A0A8J8T4I7</accession>
<dbReference type="AlphaFoldDB" id="A0A8J8T4I7"/>
<gene>
    <name evidence="1" type="ORF">FGO68_gene9591</name>
</gene>
<dbReference type="Proteomes" id="UP000785679">
    <property type="component" value="Unassembled WGS sequence"/>
</dbReference>
<reference evidence="1" key="1">
    <citation type="submission" date="2019-06" db="EMBL/GenBank/DDBJ databases">
        <authorList>
            <person name="Zheng W."/>
        </authorList>
    </citation>
    <scope>NUCLEOTIDE SEQUENCE</scope>
    <source>
        <strain evidence="1">QDHG01</strain>
    </source>
</reference>
<name>A0A8J8T4I7_HALGN</name>
<protein>
    <submittedName>
        <fullName evidence="1">Uncharacterized protein</fullName>
    </submittedName>
</protein>
<keyword evidence="2" id="KW-1185">Reference proteome</keyword>
<evidence type="ECO:0000313" key="1">
    <source>
        <dbReference type="EMBL" id="TNV81934.1"/>
    </source>
</evidence>
<organism evidence="1 2">
    <name type="scientific">Halteria grandinella</name>
    <dbReference type="NCBI Taxonomy" id="5974"/>
    <lineage>
        <taxon>Eukaryota</taxon>
        <taxon>Sar</taxon>
        <taxon>Alveolata</taxon>
        <taxon>Ciliophora</taxon>
        <taxon>Intramacronucleata</taxon>
        <taxon>Spirotrichea</taxon>
        <taxon>Stichotrichia</taxon>
        <taxon>Sporadotrichida</taxon>
        <taxon>Halteriidae</taxon>
        <taxon>Halteria</taxon>
    </lineage>
</organism>
<evidence type="ECO:0000313" key="2">
    <source>
        <dbReference type="Proteomes" id="UP000785679"/>
    </source>
</evidence>
<proteinExistence type="predicted"/>